<dbReference type="GO" id="GO:0043005">
    <property type="term" value="C:neuron projection"/>
    <property type="evidence" value="ECO:0007669"/>
    <property type="project" value="TreeGrafter"/>
</dbReference>
<dbReference type="PANTHER" id="PTHR11501:SF14">
    <property type="entry name" value="MICROTUBULE-ASSOCIATED PROTEIN TAU"/>
    <property type="match status" value="1"/>
</dbReference>
<dbReference type="GO" id="GO:0000226">
    <property type="term" value="P:microtubule cytoskeleton organization"/>
    <property type="evidence" value="ECO:0007669"/>
    <property type="project" value="TreeGrafter"/>
</dbReference>
<name>V9KQF6_CALMI</name>
<evidence type="ECO:0000256" key="8">
    <source>
        <dbReference type="SAM" id="MobiDB-lite"/>
    </source>
</evidence>
<evidence type="ECO:0000256" key="3">
    <source>
        <dbReference type="ARBA" id="ARBA00022553"/>
    </source>
</evidence>
<feature type="compositionally biased region" description="Polar residues" evidence="8">
    <location>
        <begin position="207"/>
        <end position="225"/>
    </location>
</feature>
<feature type="region of interest" description="Disordered" evidence="8">
    <location>
        <begin position="406"/>
        <end position="425"/>
    </location>
</feature>
<keyword evidence="6 7" id="KW-0206">Cytoskeleton</keyword>
<evidence type="ECO:0000313" key="9">
    <source>
        <dbReference type="EMBL" id="AFP00578.1"/>
    </source>
</evidence>
<feature type="compositionally biased region" description="Low complexity" evidence="8">
    <location>
        <begin position="49"/>
        <end position="58"/>
    </location>
</feature>
<organism evidence="9">
    <name type="scientific">Callorhinchus milii</name>
    <name type="common">Ghost shark</name>
    <dbReference type="NCBI Taxonomy" id="7868"/>
    <lineage>
        <taxon>Eukaryota</taxon>
        <taxon>Metazoa</taxon>
        <taxon>Chordata</taxon>
        <taxon>Craniata</taxon>
        <taxon>Vertebrata</taxon>
        <taxon>Chondrichthyes</taxon>
        <taxon>Holocephali</taxon>
        <taxon>Chimaeriformes</taxon>
        <taxon>Callorhinchidae</taxon>
        <taxon>Callorhinchus</taxon>
    </lineage>
</organism>
<dbReference type="Pfam" id="PF00418">
    <property type="entry name" value="Tubulin-binding"/>
    <property type="match status" value="4"/>
</dbReference>
<protein>
    <recommendedName>
        <fullName evidence="7">Microtubule-associated protein</fullName>
    </recommendedName>
</protein>
<keyword evidence="4 7" id="KW-0493">Microtubule</keyword>
<evidence type="ECO:0000256" key="4">
    <source>
        <dbReference type="ARBA" id="ARBA00022701"/>
    </source>
</evidence>
<reference evidence="9" key="1">
    <citation type="journal article" date="2014" name="Nature">
        <title>Elephant shark genome provides unique insights into gnathostome evolution.</title>
        <authorList>
            <consortium name="International Elephant Shark Genome Sequencing Consortium"/>
            <person name="Venkatesh B."/>
            <person name="Lee A.P."/>
            <person name="Ravi V."/>
            <person name="Maurya A.K."/>
            <person name="Lian M.M."/>
            <person name="Swann J.B."/>
            <person name="Ohta Y."/>
            <person name="Flajnik M.F."/>
            <person name="Sutoh Y."/>
            <person name="Kasahara M."/>
            <person name="Hoon S."/>
            <person name="Gangu V."/>
            <person name="Roy S.W."/>
            <person name="Irimia M."/>
            <person name="Korzh V."/>
            <person name="Kondrychyn I."/>
            <person name="Lim Z.W."/>
            <person name="Tay B.H."/>
            <person name="Tohari S."/>
            <person name="Kong K.W."/>
            <person name="Ho S."/>
            <person name="Lorente-Galdos B."/>
            <person name="Quilez J."/>
            <person name="Marques-Bonet T."/>
            <person name="Raney B.J."/>
            <person name="Ingham P.W."/>
            <person name="Tay A."/>
            <person name="Hillier L.W."/>
            <person name="Minx P."/>
            <person name="Boehm T."/>
            <person name="Wilson R.K."/>
            <person name="Brenner S."/>
            <person name="Warren W.C."/>
        </authorList>
    </citation>
    <scope>NUCLEOTIDE SEQUENCE</scope>
    <source>
        <tissue evidence="9">Brain</tissue>
    </source>
</reference>
<feature type="compositionally biased region" description="Basic and acidic residues" evidence="8">
    <location>
        <begin position="124"/>
        <end position="146"/>
    </location>
</feature>
<dbReference type="EMBL" id="JW868060">
    <property type="protein sequence ID" value="AFP00578.1"/>
    <property type="molecule type" value="mRNA"/>
</dbReference>
<evidence type="ECO:0000256" key="7">
    <source>
        <dbReference type="RuleBase" id="RU000686"/>
    </source>
</evidence>
<feature type="compositionally biased region" description="Low complexity" evidence="8">
    <location>
        <begin position="101"/>
        <end position="112"/>
    </location>
</feature>
<dbReference type="InterPro" id="IPR027324">
    <property type="entry name" value="MAP2/MAP4/Tau"/>
</dbReference>
<evidence type="ECO:0000256" key="2">
    <source>
        <dbReference type="ARBA" id="ARBA00022490"/>
    </source>
</evidence>
<evidence type="ECO:0000256" key="6">
    <source>
        <dbReference type="ARBA" id="ARBA00023212"/>
    </source>
</evidence>
<dbReference type="GO" id="GO:0005874">
    <property type="term" value="C:microtubule"/>
    <property type="evidence" value="ECO:0007669"/>
    <property type="project" value="UniProtKB-KW"/>
</dbReference>
<evidence type="ECO:0000256" key="1">
    <source>
        <dbReference type="ARBA" id="ARBA00004245"/>
    </source>
</evidence>
<feature type="compositionally biased region" description="Basic and acidic residues" evidence="8">
    <location>
        <begin position="178"/>
        <end position="199"/>
    </location>
</feature>
<keyword evidence="2 7" id="KW-0963">Cytoplasm</keyword>
<keyword evidence="5" id="KW-0677">Repeat</keyword>
<dbReference type="PROSITE" id="PS51491">
    <property type="entry name" value="TAU_MAP_2"/>
    <property type="match status" value="4"/>
</dbReference>
<dbReference type="GO" id="GO:0008017">
    <property type="term" value="F:microtubule binding"/>
    <property type="evidence" value="ECO:0007669"/>
    <property type="project" value="InterPro"/>
</dbReference>
<feature type="compositionally biased region" description="Polar residues" evidence="8">
    <location>
        <begin position="407"/>
        <end position="425"/>
    </location>
</feature>
<feature type="region of interest" description="Disordered" evidence="8">
    <location>
        <begin position="359"/>
        <end position="383"/>
    </location>
</feature>
<sequence length="451" mass="46367">PSPPSPPLSVLSAVMSQSGSAADVGEVGRQPQQVVLGGPSEPAVGMEPVGHAAVERVGAGAGEDDKPSPQAPEVKENGVGVTSATLLGVGDRGAKAEQLNQGAAGPKPQAQASLQDSEAVPHAAGEDGRGDSGRAENKPKGAEPRSRLKSPASHVPRATAKTPPKPTHAQKVAPGSPDVKRATARSEQRRIPKNEKGDSPAKAGGSACSSPGTPGSRSRTPSQHVSGGVKEVKKVVALVRTPPKSPGPAKTRTPPAPVSMPDLKGVKSKIGSTENIKHTPGGGKVEILSKKEDYSKVQSRCGSKDKIKHMPGGGNVQILSKKIDLSHVASKCGSKDNIRHKPGGGNVEIKSQKLEFKEKAQSKIGSMDNITHTPGGGTKKIETHKLTFRESAKARTDHGAEIVYKSPSASLEGSPRRLSNVSSTGSVNMVESPQLATLADEVSASLAKQGL</sequence>
<evidence type="ECO:0000256" key="5">
    <source>
        <dbReference type="ARBA" id="ARBA00022737"/>
    </source>
</evidence>
<dbReference type="PROSITE" id="PS00229">
    <property type="entry name" value="TAU_MAP_1"/>
    <property type="match status" value="1"/>
</dbReference>
<feature type="non-terminal residue" evidence="9">
    <location>
        <position position="1"/>
    </location>
</feature>
<feature type="compositionally biased region" description="Low complexity" evidence="8">
    <location>
        <begin position="158"/>
        <end position="171"/>
    </location>
</feature>
<comment type="subcellular location">
    <subcellularLocation>
        <location evidence="1 7">Cytoplasm</location>
        <location evidence="1 7">Cytoskeleton</location>
    </subcellularLocation>
</comment>
<dbReference type="InterPro" id="IPR001084">
    <property type="entry name" value="MAP_tubulin-bd_rpt"/>
</dbReference>
<dbReference type="AlphaFoldDB" id="V9KQF6"/>
<accession>V9KQF6</accession>
<dbReference type="PANTHER" id="PTHR11501">
    <property type="entry name" value="MICROTUBULE-ASSOCIATED PROTEIN"/>
    <property type="match status" value="1"/>
</dbReference>
<feature type="region of interest" description="Disordered" evidence="8">
    <location>
        <begin position="1"/>
        <end position="284"/>
    </location>
</feature>
<proteinExistence type="evidence at transcript level"/>
<dbReference type="GO" id="GO:0031175">
    <property type="term" value="P:neuron projection development"/>
    <property type="evidence" value="ECO:0007669"/>
    <property type="project" value="TreeGrafter"/>
</dbReference>
<keyword evidence="3" id="KW-0597">Phosphoprotein</keyword>